<evidence type="ECO:0000313" key="2">
    <source>
        <dbReference type="Proteomes" id="UP000038750"/>
    </source>
</evidence>
<evidence type="ECO:0000313" key="1">
    <source>
        <dbReference type="EMBL" id="CNG49223.1"/>
    </source>
</evidence>
<name>A0A0T9MV04_YERIN</name>
<dbReference type="SUPFAM" id="SSF52540">
    <property type="entry name" value="P-loop containing nucleoside triphosphate hydrolases"/>
    <property type="match status" value="1"/>
</dbReference>
<dbReference type="AlphaFoldDB" id="A0A0T9MV04"/>
<dbReference type="CDD" id="cd01127">
    <property type="entry name" value="TrwB_TraG_TraD_VirD4"/>
    <property type="match status" value="1"/>
</dbReference>
<dbReference type="Gene3D" id="3.40.50.300">
    <property type="entry name" value="P-loop containing nucleotide triphosphate hydrolases"/>
    <property type="match status" value="1"/>
</dbReference>
<dbReference type="RefSeq" id="WP_050074477.1">
    <property type="nucleotide sequence ID" value="NZ_CPZJ01000019.1"/>
</dbReference>
<proteinExistence type="predicted"/>
<accession>A0A0T9MV04</accession>
<dbReference type="Proteomes" id="UP000038750">
    <property type="component" value="Unassembled WGS sequence"/>
</dbReference>
<dbReference type="InterPro" id="IPR027417">
    <property type="entry name" value="P-loop_NTPase"/>
</dbReference>
<reference evidence="1 2" key="1">
    <citation type="submission" date="2015-03" db="EMBL/GenBank/DDBJ databases">
        <authorList>
            <person name="Murphy D."/>
        </authorList>
    </citation>
    <scope>NUCLEOTIDE SEQUENCE [LARGE SCALE GENOMIC DNA]</scope>
    <source>
        <strain evidence="1 2">BR165/97</strain>
    </source>
</reference>
<dbReference type="EMBL" id="CPZJ01000019">
    <property type="protein sequence ID" value="CNG49223.1"/>
    <property type="molecule type" value="Genomic_DNA"/>
</dbReference>
<gene>
    <name evidence="1" type="ORF">ERS008530_03898</name>
</gene>
<dbReference type="OrthoDB" id="7229084at2"/>
<protein>
    <submittedName>
        <fullName evidence="1">Putative type IV secretion system protein IcmB/DotO</fullName>
    </submittedName>
</protein>
<sequence>MIVDKIEDAFAYFSRYTLGRDFSQYCDLRTVIGLTPDDKIRHPSLAAPYIHVTHNNDYASCFEVLGAFREFSEAEPRTVGDVPDTDSFLRFVLKLRDSLTGDFKALGQKLCIVFERDPTRGKEEITRLVEPQRLAYRKLGLELDDLVDEQIVKMSPYVARERVWLTVYTAISSLPPAERKEEVQRQDKQFKDMPEARFGQNPVFAEFEGLKMRHDAFIDKLATDLKDGNEGVMVRLLDAHEAGHVLRDEIERLSTDESWQPLLPGDRVIPHGKLRGDDISAALAPHLNFQYCDTEVKAHGSMIEVDGLYHGQLAMTLAPQRPEPFSQLFKKVPRQIPWRLRLDLMPGGGDLLNSKHNLLSFVAFVPGLRDIYQSVSWLLEQNKKEPVCMMSITASTWDADKSRLKRNLTLLQKSLQSWGVSSVTKTFGDPIRAWINTLPLASSFSASTLMFPPLSEGIKLMPLQRPASPWGNEGNSIHQTVDGKPYPIQLASSLQEKHTELLAGSPGSGKSLLANSLHLDAIANGNSDLPFMAFTDKGFTAQGFYDLISDSLSPDQKDKIISIILRNDADHCRNPFDILLGLKYPISTEREYILGMLLSLCIDPEKGIAPDSASCRQILSRAVDMVYRKNSDDEPIRYGATLVPAVDTALKNSGCIAEHDAQWWEMATWYEVRDLLFDHGHVYEASLAQAQAVPELNDLQGALNSKELLVAFGKVNRPGSDELLLSYVSRCLTQALFDYPLIAGRTRFTVSPNTRIRIVDVNNVAGKNTPEGKIRTGIMYQFARHLAGANDFYLPQYQDELYSKLNERYIPLHRKRIEQLDQEVKLIFIDELHNIKGIDTLWEALQTEDREQRKFGIRTVFASQYLDDYPKSILESANSLYLMRVRTKDFPVLQETFNVPRTTLLKLLNTTRGPAADGSGVTFLAVFQTTNGNVAQLLKNTAGPLRLWALNSTPANRALRNFLYDALDGKTARRLLADTFPGGSAEKHIQMMKKRAGNDDEDSVIRQLADELIAKAGYIQGNAA</sequence>
<organism evidence="1 2">
    <name type="scientific">Yersinia intermedia</name>
    <dbReference type="NCBI Taxonomy" id="631"/>
    <lineage>
        <taxon>Bacteria</taxon>
        <taxon>Pseudomonadati</taxon>
        <taxon>Pseudomonadota</taxon>
        <taxon>Gammaproteobacteria</taxon>
        <taxon>Enterobacterales</taxon>
        <taxon>Yersiniaceae</taxon>
        <taxon>Yersinia</taxon>
    </lineage>
</organism>